<organism evidence="2 3">
    <name type="scientific">Didymodactylos carnosus</name>
    <dbReference type="NCBI Taxonomy" id="1234261"/>
    <lineage>
        <taxon>Eukaryota</taxon>
        <taxon>Metazoa</taxon>
        <taxon>Spiralia</taxon>
        <taxon>Gnathifera</taxon>
        <taxon>Rotifera</taxon>
        <taxon>Eurotatoria</taxon>
        <taxon>Bdelloidea</taxon>
        <taxon>Philodinida</taxon>
        <taxon>Philodinidae</taxon>
        <taxon>Didymodactylos</taxon>
    </lineage>
</organism>
<accession>A0A8S2L4F3</accession>
<sequence length="57" mass="6405">LDVIIPSEEEAPEIDDEMVEQLLLTKGLHITKVTPVNTQHGIVQFAQREYKSSIVTT</sequence>
<gene>
    <name evidence="1" type="ORF">OVA965_LOCUS19943</name>
    <name evidence="2" type="ORF">TMI583_LOCUS20170</name>
</gene>
<evidence type="ECO:0000313" key="1">
    <source>
        <dbReference type="EMBL" id="CAF1115649.1"/>
    </source>
</evidence>
<dbReference type="EMBL" id="CAJNOK010010432">
    <property type="protein sequence ID" value="CAF1115649.1"/>
    <property type="molecule type" value="Genomic_DNA"/>
</dbReference>
<dbReference type="AlphaFoldDB" id="A0A8S2L4F3"/>
<dbReference type="Proteomes" id="UP000677228">
    <property type="component" value="Unassembled WGS sequence"/>
</dbReference>
<dbReference type="EMBL" id="CAJOBA010014994">
    <property type="protein sequence ID" value="CAF3885882.1"/>
    <property type="molecule type" value="Genomic_DNA"/>
</dbReference>
<evidence type="ECO:0000313" key="3">
    <source>
        <dbReference type="Proteomes" id="UP000682733"/>
    </source>
</evidence>
<evidence type="ECO:0000313" key="2">
    <source>
        <dbReference type="EMBL" id="CAF3885882.1"/>
    </source>
</evidence>
<reference evidence="2" key="1">
    <citation type="submission" date="2021-02" db="EMBL/GenBank/DDBJ databases">
        <authorList>
            <person name="Nowell W R."/>
        </authorList>
    </citation>
    <scope>NUCLEOTIDE SEQUENCE</scope>
</reference>
<protein>
    <submittedName>
        <fullName evidence="2">Uncharacterized protein</fullName>
    </submittedName>
</protein>
<name>A0A8S2L4F3_9BILA</name>
<feature type="non-terminal residue" evidence="2">
    <location>
        <position position="1"/>
    </location>
</feature>
<dbReference type="Proteomes" id="UP000682733">
    <property type="component" value="Unassembled WGS sequence"/>
</dbReference>
<proteinExistence type="predicted"/>
<comment type="caution">
    <text evidence="2">The sequence shown here is derived from an EMBL/GenBank/DDBJ whole genome shotgun (WGS) entry which is preliminary data.</text>
</comment>